<dbReference type="AlphaFoldDB" id="A0A835VBY0"/>
<accession>A0A835VBY0</accession>
<evidence type="ECO:0000256" key="5">
    <source>
        <dbReference type="RuleBase" id="RU003836"/>
    </source>
</evidence>
<dbReference type="InterPro" id="IPR030373">
    <property type="entry name" value="PABS_CS"/>
</dbReference>
<dbReference type="PANTHER" id="PTHR11558:SF25">
    <property type="entry name" value="SPERMINE SYNTHASE"/>
    <property type="match status" value="1"/>
</dbReference>
<dbReference type="PANTHER" id="PTHR11558">
    <property type="entry name" value="SPERMIDINE/SPERMINE SYNTHASE"/>
    <property type="match status" value="1"/>
</dbReference>
<evidence type="ECO:0000313" key="8">
    <source>
        <dbReference type="Proteomes" id="UP000636800"/>
    </source>
</evidence>
<keyword evidence="2 4" id="KW-0808">Transferase</keyword>
<keyword evidence="3 4" id="KW-0620">Polyamine biosynthesis</keyword>
<dbReference type="GO" id="GO:0008295">
    <property type="term" value="P:spermidine biosynthetic process"/>
    <property type="evidence" value="ECO:0007669"/>
    <property type="project" value="TreeGrafter"/>
</dbReference>
<dbReference type="PROSITE" id="PS01330">
    <property type="entry name" value="PABS_1"/>
    <property type="match status" value="2"/>
</dbReference>
<evidence type="ECO:0000256" key="4">
    <source>
        <dbReference type="PROSITE-ProRule" id="PRU00354"/>
    </source>
</evidence>
<dbReference type="EMBL" id="JADCNL010000002">
    <property type="protein sequence ID" value="KAG0493087.1"/>
    <property type="molecule type" value="Genomic_DNA"/>
</dbReference>
<organism evidence="7 8">
    <name type="scientific">Vanilla planifolia</name>
    <name type="common">Vanilla</name>
    <dbReference type="NCBI Taxonomy" id="51239"/>
    <lineage>
        <taxon>Eukaryota</taxon>
        <taxon>Viridiplantae</taxon>
        <taxon>Streptophyta</taxon>
        <taxon>Embryophyta</taxon>
        <taxon>Tracheophyta</taxon>
        <taxon>Spermatophyta</taxon>
        <taxon>Magnoliopsida</taxon>
        <taxon>Liliopsida</taxon>
        <taxon>Asparagales</taxon>
        <taxon>Orchidaceae</taxon>
        <taxon>Vanilloideae</taxon>
        <taxon>Vanilleae</taxon>
        <taxon>Vanilla</taxon>
    </lineage>
</organism>
<comment type="similarity">
    <text evidence="1 5">Belongs to the spermidine/spermine synthase family.</text>
</comment>
<proteinExistence type="inferred from homology"/>
<dbReference type="InterPro" id="IPR030374">
    <property type="entry name" value="PABS"/>
</dbReference>
<keyword evidence="8" id="KW-1185">Reference proteome</keyword>
<dbReference type="HAMAP" id="MF_00198">
    <property type="entry name" value="Spermidine_synth"/>
    <property type="match status" value="2"/>
</dbReference>
<evidence type="ECO:0000313" key="7">
    <source>
        <dbReference type="EMBL" id="KAG0493087.1"/>
    </source>
</evidence>
<dbReference type="FunFam" id="3.40.50.150:FF:000013">
    <property type="entry name" value="Spermidine synthase"/>
    <property type="match status" value="1"/>
</dbReference>
<dbReference type="Pfam" id="PF01564">
    <property type="entry name" value="Spermine_synth"/>
    <property type="match status" value="2"/>
</dbReference>
<reference evidence="7 8" key="1">
    <citation type="journal article" date="2020" name="Nat. Food">
        <title>A phased Vanilla planifolia genome enables genetic improvement of flavour and production.</title>
        <authorList>
            <person name="Hasing T."/>
            <person name="Tang H."/>
            <person name="Brym M."/>
            <person name="Khazi F."/>
            <person name="Huang T."/>
            <person name="Chambers A.H."/>
        </authorList>
    </citation>
    <scope>NUCLEOTIDE SEQUENCE [LARGE SCALE GENOMIC DNA]</scope>
    <source>
        <tissue evidence="7">Leaf</tissue>
    </source>
</reference>
<feature type="domain" description="PABS" evidence="6">
    <location>
        <begin position="288"/>
        <end position="539"/>
    </location>
</feature>
<dbReference type="SUPFAM" id="SSF53335">
    <property type="entry name" value="S-adenosyl-L-methionine-dependent methyltransferases"/>
    <property type="match status" value="2"/>
</dbReference>
<dbReference type="InterPro" id="IPR029063">
    <property type="entry name" value="SAM-dependent_MTases_sf"/>
</dbReference>
<comment type="caution">
    <text evidence="7">The sequence shown here is derived from an EMBL/GenBank/DDBJ whole genome shotgun (WGS) entry which is preliminary data.</text>
</comment>
<evidence type="ECO:0000259" key="6">
    <source>
        <dbReference type="PROSITE" id="PS51006"/>
    </source>
</evidence>
<sequence>MEGVEVLVIGGGDGGVLREIARHHSVEHIDICEIDELVIKVCKKFFPALSVGFEDRRVQLHIGDAVDFLRKSHEGLYDAIIVDSSDPIGPAQELVEKPFFQTLARALRPGGVLCNQTESMWLHTHLIQDMLSICRDVFKGSVHYAWASVPTYPSGVIGFLLCSTDGPPVDFLNPVNPIEKQEEVEKPERELKFYNSEMHKAAFALPSFVTRELSTLNCLEDKSKGWELQRGTESMEGSGAGNGLACSKEPELCGGVVKASEKLIPSCCRKAMAAMPETEAKLHATVVSGWFSCSQCYSGKNDKSLYYNNPMWPGEAHSMKVEEVLYQGKSDYQEILIFKSSLYGKVLVLDGIVQLTEKDECAYQEMIAHLPLCSIPSPKTVLVIGGGDGGVLREIARHHSVEHIDICEIDELVIKVCKKFFPALSVGFEDRRVQLHIGDAVDFLRKSHEGLYDAIIVDSSDPIGPAQELVEKPFFQTLARALRPGGVLCNQTESMWLHTHLIQDMLSICRDVFKGSVHYAWASVPTYPSGVIGFLLCSTDGPPVDFLNPVNPIEKQEEVEKPERELKFYNSEMHKAAFALPSFVTRELSTLNCLEDKSK</sequence>
<dbReference type="NCBIfam" id="NF002010">
    <property type="entry name" value="PRK00811.1"/>
    <property type="match status" value="1"/>
</dbReference>
<protein>
    <recommendedName>
        <fullName evidence="6">PABS domain-containing protein</fullName>
    </recommendedName>
</protein>
<dbReference type="GO" id="GO:0005829">
    <property type="term" value="C:cytosol"/>
    <property type="evidence" value="ECO:0007669"/>
    <property type="project" value="TreeGrafter"/>
</dbReference>
<dbReference type="NCBIfam" id="TIGR00417">
    <property type="entry name" value="speE"/>
    <property type="match status" value="1"/>
</dbReference>
<dbReference type="FunFam" id="2.30.140.10:FF:000003">
    <property type="entry name" value="Spermidine synthase 1"/>
    <property type="match status" value="1"/>
</dbReference>
<dbReference type="InterPro" id="IPR035246">
    <property type="entry name" value="Spermidine_synt_N"/>
</dbReference>
<dbReference type="FunFam" id="3.40.50.150:FF:000048">
    <property type="entry name" value="Spermidine synthase 1"/>
    <property type="match status" value="1"/>
</dbReference>
<name>A0A835VBY0_VANPL</name>
<dbReference type="GO" id="GO:0004766">
    <property type="term" value="F:spermidine synthase activity"/>
    <property type="evidence" value="ECO:0007669"/>
    <property type="project" value="TreeGrafter"/>
</dbReference>
<feature type="domain" description="PABS" evidence="6">
    <location>
        <begin position="1"/>
        <end position="164"/>
    </location>
</feature>
<dbReference type="InterPro" id="IPR037163">
    <property type="entry name" value="Spermidine_synt_N_sf"/>
</dbReference>
<evidence type="ECO:0000256" key="3">
    <source>
        <dbReference type="ARBA" id="ARBA00023115"/>
    </source>
</evidence>
<dbReference type="Proteomes" id="UP000636800">
    <property type="component" value="Chromosome 2"/>
</dbReference>
<evidence type="ECO:0000256" key="2">
    <source>
        <dbReference type="ARBA" id="ARBA00022679"/>
    </source>
</evidence>
<dbReference type="Pfam" id="PF17284">
    <property type="entry name" value="Spermine_synt_N"/>
    <property type="match status" value="1"/>
</dbReference>
<feature type="active site" description="Proton acceptor" evidence="4">
    <location>
        <position position="83"/>
    </location>
</feature>
<gene>
    <name evidence="7" type="ORF">HPP92_006485</name>
</gene>
<dbReference type="InterPro" id="IPR001045">
    <property type="entry name" value="Spermi_synthase"/>
</dbReference>
<dbReference type="PROSITE" id="PS51006">
    <property type="entry name" value="PABS_2"/>
    <property type="match status" value="2"/>
</dbReference>
<evidence type="ECO:0000256" key="1">
    <source>
        <dbReference type="ARBA" id="ARBA00007867"/>
    </source>
</evidence>
<dbReference type="CDD" id="cd02440">
    <property type="entry name" value="AdoMet_MTases"/>
    <property type="match status" value="2"/>
</dbReference>
<feature type="active site" description="Proton acceptor" evidence="4">
    <location>
        <position position="458"/>
    </location>
</feature>
<dbReference type="Gene3D" id="3.40.50.150">
    <property type="entry name" value="Vaccinia Virus protein VP39"/>
    <property type="match status" value="2"/>
</dbReference>
<dbReference type="Gene3D" id="2.30.140.10">
    <property type="entry name" value="Spermidine synthase, tetramerisation domain"/>
    <property type="match status" value="1"/>
</dbReference>